<dbReference type="GO" id="GO:0006635">
    <property type="term" value="P:fatty acid beta-oxidation"/>
    <property type="evidence" value="ECO:0007669"/>
    <property type="project" value="TreeGrafter"/>
</dbReference>
<dbReference type="InterPro" id="IPR029045">
    <property type="entry name" value="ClpP/crotonase-like_dom_sf"/>
</dbReference>
<evidence type="ECO:0000256" key="1">
    <source>
        <dbReference type="ARBA" id="ARBA00005254"/>
    </source>
</evidence>
<name>A0A9X1IK38_9GAMM</name>
<dbReference type="InterPro" id="IPR014748">
    <property type="entry name" value="Enoyl-CoA_hydra_C"/>
</dbReference>
<proteinExistence type="inferred from homology"/>
<dbReference type="CDD" id="cd06558">
    <property type="entry name" value="crotonase-like"/>
    <property type="match status" value="1"/>
</dbReference>
<dbReference type="EMBL" id="JAJATW010000002">
    <property type="protein sequence ID" value="MCB5160732.1"/>
    <property type="molecule type" value="Genomic_DNA"/>
</dbReference>
<dbReference type="SUPFAM" id="SSF52096">
    <property type="entry name" value="ClpP/crotonase"/>
    <property type="match status" value="1"/>
</dbReference>
<dbReference type="FunFam" id="1.10.12.10:FF:000001">
    <property type="entry name" value="Probable enoyl-CoA hydratase, mitochondrial"/>
    <property type="match status" value="1"/>
</dbReference>
<dbReference type="Pfam" id="PF00378">
    <property type="entry name" value="ECH_1"/>
    <property type="match status" value="1"/>
</dbReference>
<reference evidence="4" key="1">
    <citation type="submission" date="2021-10" db="EMBL/GenBank/DDBJ databases">
        <title>Marinomonas pontica sp. nov., isolated from the Black Sea.</title>
        <authorList>
            <person name="Zhao L.-H."/>
            <person name="Xue J.-H."/>
        </authorList>
    </citation>
    <scope>NUCLEOTIDE SEQUENCE</scope>
    <source>
        <strain evidence="4">E8</strain>
    </source>
</reference>
<comment type="similarity">
    <text evidence="1 3">Belongs to the enoyl-CoA hydratase/isomerase family.</text>
</comment>
<dbReference type="PANTHER" id="PTHR11941:SF54">
    <property type="entry name" value="ENOYL-COA HYDRATASE, MITOCHONDRIAL"/>
    <property type="match status" value="1"/>
</dbReference>
<dbReference type="PROSITE" id="PS00166">
    <property type="entry name" value="ENOYL_COA_HYDRATASE"/>
    <property type="match status" value="1"/>
</dbReference>
<evidence type="ECO:0000256" key="2">
    <source>
        <dbReference type="ARBA" id="ARBA00023239"/>
    </source>
</evidence>
<keyword evidence="5" id="KW-1185">Reference proteome</keyword>
<evidence type="ECO:0000256" key="3">
    <source>
        <dbReference type="RuleBase" id="RU003707"/>
    </source>
</evidence>
<gene>
    <name evidence="4" type="ORF">LG368_02315</name>
</gene>
<evidence type="ECO:0000313" key="5">
    <source>
        <dbReference type="Proteomes" id="UP001139095"/>
    </source>
</evidence>
<dbReference type="InterPro" id="IPR018376">
    <property type="entry name" value="Enoyl-CoA_hyd/isom_CS"/>
</dbReference>
<dbReference type="InterPro" id="IPR001753">
    <property type="entry name" value="Enoyl-CoA_hydra/iso"/>
</dbReference>
<protein>
    <submittedName>
        <fullName evidence="4">Enoyl-CoA hydratase/isomerase family protein</fullName>
    </submittedName>
</protein>
<organism evidence="4 5">
    <name type="scientific">Marinomonas algarum</name>
    <dbReference type="NCBI Taxonomy" id="2883105"/>
    <lineage>
        <taxon>Bacteria</taxon>
        <taxon>Pseudomonadati</taxon>
        <taxon>Pseudomonadota</taxon>
        <taxon>Gammaproteobacteria</taxon>
        <taxon>Oceanospirillales</taxon>
        <taxon>Oceanospirillaceae</taxon>
        <taxon>Marinomonas</taxon>
    </lineage>
</organism>
<accession>A0A9X1IK38</accession>
<dbReference type="AlphaFoldDB" id="A0A9X1IK38"/>
<dbReference type="GO" id="GO:0016836">
    <property type="term" value="F:hydro-lyase activity"/>
    <property type="evidence" value="ECO:0007669"/>
    <property type="project" value="UniProtKB-ARBA"/>
</dbReference>
<dbReference type="RefSeq" id="WP_226753116.1">
    <property type="nucleotide sequence ID" value="NZ_JAJATW010000002.1"/>
</dbReference>
<dbReference type="Gene3D" id="1.10.12.10">
    <property type="entry name" value="Lyase 2-enoyl-coa Hydratase, Chain A, domain 2"/>
    <property type="match status" value="1"/>
</dbReference>
<dbReference type="PANTHER" id="PTHR11941">
    <property type="entry name" value="ENOYL-COA HYDRATASE-RELATED"/>
    <property type="match status" value="1"/>
</dbReference>
<evidence type="ECO:0000313" key="4">
    <source>
        <dbReference type="EMBL" id="MCB5160732.1"/>
    </source>
</evidence>
<comment type="caution">
    <text evidence="4">The sequence shown here is derived from an EMBL/GenBank/DDBJ whole genome shotgun (WGS) entry which is preliminary data.</text>
</comment>
<sequence>MNANMTPTFDHLLLTQPQDNIWLITIDRPKALNALNSALLMSLNQAFQWLDSLPSTKVIMLTGSGDKAFVAGADVAAMQSMTALEARDFSSLGMALMQQIESCSAPVIALVNGFCLGGGCELALSCDYILASENAVFGQPEVSLGITPGFGGTQRLARSIGKGNAMHWILTGDRISAQNALKLNVCNQIFSPAELLKGGLVQADKIARNSPCAVRFAKQLIHQGLNMSLQDGCQLETERFALSFTTQDQTEGMAAFLERRPARFSNQ</sequence>
<dbReference type="Gene3D" id="3.90.226.10">
    <property type="entry name" value="2-enoyl-CoA Hydratase, Chain A, domain 1"/>
    <property type="match status" value="1"/>
</dbReference>
<dbReference type="FunFam" id="3.90.226.10:FF:000009">
    <property type="entry name" value="Carnitinyl-CoA dehydratase"/>
    <property type="match status" value="1"/>
</dbReference>
<keyword evidence="2" id="KW-0456">Lyase</keyword>
<dbReference type="Proteomes" id="UP001139095">
    <property type="component" value="Unassembled WGS sequence"/>
</dbReference>